<accession>A0A6G9GRX5</accession>
<protein>
    <recommendedName>
        <fullName evidence="5">Integral membrane protein</fullName>
    </recommendedName>
</protein>
<sequence>MTVMGAGPALRLTRAAIFAAVCVVVSGLGHALSSGGPVPLPALGGAFVLALAAGWWLTGRAHGAPVVVGASAVGQAALHYLFGALPLCLPARGTPGPNGAPGGGRAGTTMSMAHAHQEMTADSADLMALRMTYDGHAPTAGMAAAHLLAGLLCGWWLWRGERAVRQLARSLALFIGTPLRLAWRVLSRTGTGHHPRPAARVPVPHRTPRRPGLRVVLDPVSRRGPPLLPSCR</sequence>
<keyword evidence="2" id="KW-1133">Transmembrane helix</keyword>
<keyword evidence="4" id="KW-1185">Reference proteome</keyword>
<name>A0A6G9GRX5_9ACTN</name>
<feature type="transmembrane region" description="Helical" evidence="2">
    <location>
        <begin position="38"/>
        <end position="57"/>
    </location>
</feature>
<gene>
    <name evidence="3" type="ORF">HA039_00690</name>
</gene>
<organism evidence="3 4">
    <name type="scientific">Streptomyces liangshanensis</name>
    <dbReference type="NCBI Taxonomy" id="2717324"/>
    <lineage>
        <taxon>Bacteria</taxon>
        <taxon>Bacillati</taxon>
        <taxon>Actinomycetota</taxon>
        <taxon>Actinomycetes</taxon>
        <taxon>Kitasatosporales</taxon>
        <taxon>Streptomycetaceae</taxon>
        <taxon>Streptomyces</taxon>
    </lineage>
</organism>
<evidence type="ECO:0008006" key="5">
    <source>
        <dbReference type="Google" id="ProtNLM"/>
    </source>
</evidence>
<evidence type="ECO:0000256" key="2">
    <source>
        <dbReference type="SAM" id="Phobius"/>
    </source>
</evidence>
<keyword evidence="2" id="KW-0812">Transmembrane</keyword>
<keyword evidence="2" id="KW-0472">Membrane</keyword>
<dbReference type="AlphaFoldDB" id="A0A6G9GRX5"/>
<reference evidence="3 4" key="1">
    <citation type="submission" date="2020-03" db="EMBL/GenBank/DDBJ databases">
        <title>A novel species.</title>
        <authorList>
            <person name="Gao J."/>
        </authorList>
    </citation>
    <scope>NUCLEOTIDE SEQUENCE [LARGE SCALE GENOMIC DNA]</scope>
    <source>
        <strain evidence="3 4">QMT-12</strain>
    </source>
</reference>
<feature type="transmembrane region" description="Helical" evidence="2">
    <location>
        <begin position="12"/>
        <end position="32"/>
    </location>
</feature>
<evidence type="ECO:0000313" key="4">
    <source>
        <dbReference type="Proteomes" id="UP000501179"/>
    </source>
</evidence>
<dbReference type="Proteomes" id="UP000501179">
    <property type="component" value="Chromosome"/>
</dbReference>
<proteinExistence type="predicted"/>
<feature type="region of interest" description="Disordered" evidence="1">
    <location>
        <begin position="190"/>
        <end position="211"/>
    </location>
</feature>
<evidence type="ECO:0000256" key="1">
    <source>
        <dbReference type="SAM" id="MobiDB-lite"/>
    </source>
</evidence>
<feature type="transmembrane region" description="Helical" evidence="2">
    <location>
        <begin position="64"/>
        <end position="82"/>
    </location>
</feature>
<evidence type="ECO:0000313" key="3">
    <source>
        <dbReference type="EMBL" id="QIQ01008.1"/>
    </source>
</evidence>
<dbReference type="EMBL" id="CP050177">
    <property type="protein sequence ID" value="QIQ01008.1"/>
    <property type="molecule type" value="Genomic_DNA"/>
</dbReference>
<dbReference type="KEGG" id="slia:HA039_00690"/>
<feature type="transmembrane region" description="Helical" evidence="2">
    <location>
        <begin position="139"/>
        <end position="158"/>
    </location>
</feature>